<dbReference type="GO" id="GO:0016020">
    <property type="term" value="C:membrane"/>
    <property type="evidence" value="ECO:0007669"/>
    <property type="project" value="UniProtKB-SubCell"/>
</dbReference>
<protein>
    <recommendedName>
        <fullName evidence="8">Tetraspanin</fullName>
    </recommendedName>
</protein>
<name>A0A976NYU6_BRELC</name>
<dbReference type="OrthoDB" id="71600at2759"/>
<gene>
    <name evidence="6" type="ORF">CCR75_005257</name>
</gene>
<dbReference type="Proteomes" id="UP000294530">
    <property type="component" value="Unassembled WGS sequence"/>
</dbReference>
<comment type="caution">
    <text evidence="6">The sequence shown here is derived from an EMBL/GenBank/DDBJ whole genome shotgun (WGS) entry which is preliminary data.</text>
</comment>
<keyword evidence="4 5" id="KW-0472">Membrane</keyword>
<feature type="transmembrane region" description="Helical" evidence="5">
    <location>
        <begin position="21"/>
        <end position="41"/>
    </location>
</feature>
<feature type="transmembrane region" description="Helical" evidence="5">
    <location>
        <begin position="61"/>
        <end position="89"/>
    </location>
</feature>
<proteinExistence type="predicted"/>
<dbReference type="EMBL" id="SHOA02000036">
    <property type="protein sequence ID" value="TDH73074.1"/>
    <property type="molecule type" value="Genomic_DNA"/>
</dbReference>
<dbReference type="Pfam" id="PF00335">
    <property type="entry name" value="Tetraspanin"/>
    <property type="match status" value="1"/>
</dbReference>
<evidence type="ECO:0000256" key="1">
    <source>
        <dbReference type="ARBA" id="ARBA00004141"/>
    </source>
</evidence>
<evidence type="ECO:0000256" key="4">
    <source>
        <dbReference type="ARBA" id="ARBA00023136"/>
    </source>
</evidence>
<evidence type="ECO:0000256" key="2">
    <source>
        <dbReference type="ARBA" id="ARBA00022692"/>
    </source>
</evidence>
<accession>A0A976NYU6</accession>
<keyword evidence="2 5" id="KW-0812">Transmembrane</keyword>
<evidence type="ECO:0000313" key="7">
    <source>
        <dbReference type="Proteomes" id="UP000294530"/>
    </source>
</evidence>
<sequence length="311" mass="33483">MPSSAQSVKLSTIMRRLTTAGSLMILVNIAFIVAGAILLRYKLTLEDSGWDDALVGTDYESVAVTATTVIQLLGIGAMALGLLGIVGAIVQNRLVLLLYSVVMVVATSAFGVLVGTAFAFKNKAKVWEEAAFPANDQENELAKTFNEVYCYAEGYYFCNSATAEETYITFFPDASTTLISVLPKITGIVSLCAQPVAMIDGLSTVCEACNMASQFTRYDKILTWAENKCPRNLITGHWCASFLATGAADSIYEGTPYGQCRNIFLDVVIDWSNSLAIAGLFVAISAAVIVVLACFSRRSKSFSKSENLPKK</sequence>
<keyword evidence="3 5" id="KW-1133">Transmembrane helix</keyword>
<feature type="transmembrane region" description="Helical" evidence="5">
    <location>
        <begin position="275"/>
        <end position="295"/>
    </location>
</feature>
<feature type="transmembrane region" description="Helical" evidence="5">
    <location>
        <begin position="96"/>
        <end position="120"/>
    </location>
</feature>
<evidence type="ECO:0000256" key="3">
    <source>
        <dbReference type="ARBA" id="ARBA00022989"/>
    </source>
</evidence>
<dbReference type="InterPro" id="IPR018499">
    <property type="entry name" value="Tetraspanin/Peripherin"/>
</dbReference>
<evidence type="ECO:0008006" key="8">
    <source>
        <dbReference type="Google" id="ProtNLM"/>
    </source>
</evidence>
<dbReference type="KEGG" id="blac:94349010"/>
<comment type="subcellular location">
    <subcellularLocation>
        <location evidence="1">Membrane</location>
        <topology evidence="1">Multi-pass membrane protein</topology>
    </subcellularLocation>
</comment>
<reference evidence="6 7" key="1">
    <citation type="journal article" date="2021" name="Genome Biol.">
        <title>AFLAP: assembly-free linkage analysis pipeline using k-mers from genome sequencing data.</title>
        <authorList>
            <person name="Fletcher K."/>
            <person name="Zhang L."/>
            <person name="Gil J."/>
            <person name="Han R."/>
            <person name="Cavanaugh K."/>
            <person name="Michelmore R."/>
        </authorList>
    </citation>
    <scope>NUCLEOTIDE SEQUENCE [LARGE SCALE GENOMIC DNA]</scope>
    <source>
        <strain evidence="6 7">SF5</strain>
    </source>
</reference>
<dbReference type="RefSeq" id="XP_067822573.1">
    <property type="nucleotide sequence ID" value="XM_067963339.1"/>
</dbReference>
<dbReference type="AlphaFoldDB" id="A0A976NYU6"/>
<evidence type="ECO:0000313" key="6">
    <source>
        <dbReference type="EMBL" id="TDH73074.1"/>
    </source>
</evidence>
<evidence type="ECO:0000256" key="5">
    <source>
        <dbReference type="SAM" id="Phobius"/>
    </source>
</evidence>
<dbReference type="GeneID" id="94349010"/>
<keyword evidence="7" id="KW-1185">Reference proteome</keyword>
<organism evidence="6 7">
    <name type="scientific">Bremia lactucae</name>
    <name type="common">Lettuce downy mildew</name>
    <dbReference type="NCBI Taxonomy" id="4779"/>
    <lineage>
        <taxon>Eukaryota</taxon>
        <taxon>Sar</taxon>
        <taxon>Stramenopiles</taxon>
        <taxon>Oomycota</taxon>
        <taxon>Peronosporomycetes</taxon>
        <taxon>Peronosporales</taxon>
        <taxon>Peronosporaceae</taxon>
        <taxon>Bremia</taxon>
    </lineage>
</organism>